<dbReference type="OrthoDB" id="9984024at2759"/>
<accession>A0A6A5T1Z3</accession>
<dbReference type="GO" id="GO:0016787">
    <property type="term" value="F:hydrolase activity"/>
    <property type="evidence" value="ECO:0007669"/>
    <property type="project" value="UniProtKB-KW"/>
</dbReference>
<organism evidence="2 3">
    <name type="scientific">Clathrospora elynae</name>
    <dbReference type="NCBI Taxonomy" id="706981"/>
    <lineage>
        <taxon>Eukaryota</taxon>
        <taxon>Fungi</taxon>
        <taxon>Dikarya</taxon>
        <taxon>Ascomycota</taxon>
        <taxon>Pezizomycotina</taxon>
        <taxon>Dothideomycetes</taxon>
        <taxon>Pleosporomycetidae</taxon>
        <taxon>Pleosporales</taxon>
        <taxon>Diademaceae</taxon>
        <taxon>Clathrospora</taxon>
    </lineage>
</organism>
<keyword evidence="1" id="KW-0732">Signal</keyword>
<gene>
    <name evidence="2" type="ORF">EJ02DRAFT_433448</name>
</gene>
<evidence type="ECO:0000256" key="1">
    <source>
        <dbReference type="SAM" id="SignalP"/>
    </source>
</evidence>
<dbReference type="InterPro" id="IPR005198">
    <property type="entry name" value="Glyco_hydro_76"/>
</dbReference>
<feature type="chain" id="PRO_5025618493" evidence="1">
    <location>
        <begin position="20"/>
        <end position="347"/>
    </location>
</feature>
<dbReference type="PANTHER" id="PTHR47791:SF1">
    <property type="entry name" value="ENDO MANNANASE, GH76 FAMILY (EUROFUNG)"/>
    <property type="match status" value="1"/>
</dbReference>
<dbReference type="Pfam" id="PF03663">
    <property type="entry name" value="Glyco_hydro_76"/>
    <property type="match status" value="1"/>
</dbReference>
<dbReference type="PANTHER" id="PTHR47791">
    <property type="entry name" value="MEIOTICALLY UP-REGULATED GENE 191 PROTEIN"/>
    <property type="match status" value="1"/>
</dbReference>
<dbReference type="Proteomes" id="UP000800038">
    <property type="component" value="Unassembled WGS sequence"/>
</dbReference>
<proteinExistence type="predicted"/>
<feature type="signal peptide" evidence="1">
    <location>
        <begin position="1"/>
        <end position="19"/>
    </location>
</feature>
<dbReference type="GO" id="GO:0005975">
    <property type="term" value="P:carbohydrate metabolic process"/>
    <property type="evidence" value="ECO:0007669"/>
    <property type="project" value="InterPro"/>
</dbReference>
<keyword evidence="2" id="KW-0378">Hydrolase</keyword>
<evidence type="ECO:0000313" key="3">
    <source>
        <dbReference type="Proteomes" id="UP000800038"/>
    </source>
</evidence>
<dbReference type="Gene3D" id="1.50.10.20">
    <property type="match status" value="1"/>
</dbReference>
<dbReference type="SUPFAM" id="SSF48208">
    <property type="entry name" value="Six-hairpin glycosidases"/>
    <property type="match status" value="1"/>
</dbReference>
<keyword evidence="3" id="KW-1185">Reference proteome</keyword>
<evidence type="ECO:0000313" key="2">
    <source>
        <dbReference type="EMBL" id="KAF1943137.1"/>
    </source>
</evidence>
<dbReference type="InterPro" id="IPR008928">
    <property type="entry name" value="6-hairpin_glycosidase_sf"/>
</dbReference>
<reference evidence="2" key="1">
    <citation type="journal article" date="2020" name="Stud. Mycol.">
        <title>101 Dothideomycetes genomes: a test case for predicting lifestyles and emergence of pathogens.</title>
        <authorList>
            <person name="Haridas S."/>
            <person name="Albert R."/>
            <person name="Binder M."/>
            <person name="Bloem J."/>
            <person name="Labutti K."/>
            <person name="Salamov A."/>
            <person name="Andreopoulos B."/>
            <person name="Baker S."/>
            <person name="Barry K."/>
            <person name="Bills G."/>
            <person name="Bluhm B."/>
            <person name="Cannon C."/>
            <person name="Castanera R."/>
            <person name="Culley D."/>
            <person name="Daum C."/>
            <person name="Ezra D."/>
            <person name="Gonzalez J."/>
            <person name="Henrissat B."/>
            <person name="Kuo A."/>
            <person name="Liang C."/>
            <person name="Lipzen A."/>
            <person name="Lutzoni F."/>
            <person name="Magnuson J."/>
            <person name="Mondo S."/>
            <person name="Nolan M."/>
            <person name="Ohm R."/>
            <person name="Pangilinan J."/>
            <person name="Park H.-J."/>
            <person name="Ramirez L."/>
            <person name="Alfaro M."/>
            <person name="Sun H."/>
            <person name="Tritt A."/>
            <person name="Yoshinaga Y."/>
            <person name="Zwiers L.-H."/>
            <person name="Turgeon B."/>
            <person name="Goodwin S."/>
            <person name="Spatafora J."/>
            <person name="Crous P."/>
            <person name="Grigoriev I."/>
        </authorList>
    </citation>
    <scope>NUCLEOTIDE SEQUENCE</scope>
    <source>
        <strain evidence="2">CBS 161.51</strain>
    </source>
</reference>
<sequence>MKYFESLLLPFLFSTLAFADYADDALAAIHTLQDKWYNFDTGLWDDLWWQSGNMIETIARFGLKDPAFKPTAMNIISNTYAKSGNKHSAIAWRNDFYDDMGWWAMGWIASYDLTGNAVYLNTAKELFHEMAGGWNTPCNGGLWWDKEHTNIAAISNELFLSVGAHLANRVSPPERDEYLNWAQMEWDWFWNSGIINAESGLVNDGIDQVTCQNDGKTTFTYNQGVILAGLSELARAKSDGGLIGHAYDIANTVLNKLTDKGILTEPVAGPLDIVSSQFKGAFVRGLSTLNENEPQQSFTDFLKKNAGAVSSEPKVDGGVIPDKWQGGSGNSNPASHAAGIDVLVAAV</sequence>
<protein>
    <submittedName>
        <fullName evidence="2">Glycosyl hydrolase</fullName>
    </submittedName>
</protein>
<dbReference type="EMBL" id="ML976028">
    <property type="protein sequence ID" value="KAF1943137.1"/>
    <property type="molecule type" value="Genomic_DNA"/>
</dbReference>
<name>A0A6A5T1Z3_9PLEO</name>
<dbReference type="InterPro" id="IPR053169">
    <property type="entry name" value="MUG_Protein"/>
</dbReference>
<dbReference type="AlphaFoldDB" id="A0A6A5T1Z3"/>